<keyword evidence="6" id="KW-1185">Reference proteome</keyword>
<keyword evidence="2" id="KW-1133">Transmembrane helix</keyword>
<dbReference type="RefSeq" id="WP_269946253.1">
    <property type="nucleotide sequence ID" value="NZ_JAKMUU010000003.1"/>
</dbReference>
<keyword evidence="2" id="KW-0472">Membrane</keyword>
<feature type="transmembrane region" description="Helical" evidence="2">
    <location>
        <begin position="45"/>
        <end position="66"/>
    </location>
</feature>
<keyword evidence="2" id="KW-0812">Transmembrane</keyword>
<evidence type="ECO:0000313" key="5">
    <source>
        <dbReference type="Proteomes" id="UP001146430"/>
    </source>
</evidence>
<dbReference type="Proteomes" id="UP001146430">
    <property type="component" value="Unassembled WGS sequence"/>
</dbReference>
<feature type="region of interest" description="Disordered" evidence="1">
    <location>
        <begin position="1"/>
        <end position="36"/>
    </location>
</feature>
<evidence type="ECO:0000313" key="3">
    <source>
        <dbReference type="EMBL" id="MCZ9307055.1"/>
    </source>
</evidence>
<feature type="transmembrane region" description="Helical" evidence="2">
    <location>
        <begin position="115"/>
        <end position="135"/>
    </location>
</feature>
<dbReference type="AlphaFoldDB" id="A0A9X3RS27"/>
<dbReference type="EMBL" id="JAVBID010000002">
    <property type="protein sequence ID" value="MDV2423211.1"/>
    <property type="molecule type" value="Genomic_DNA"/>
</dbReference>
<evidence type="ECO:0000256" key="2">
    <source>
        <dbReference type="SAM" id="Phobius"/>
    </source>
</evidence>
<dbReference type="Proteomes" id="UP001185631">
    <property type="component" value="Unassembled WGS sequence"/>
</dbReference>
<reference evidence="4 6" key="2">
    <citation type="submission" date="2023-08" db="EMBL/GenBank/DDBJ databases">
        <title>Genomic characterization of the C. tuberculostearicum species complex, a ubiquitous member of the human skin microbiome.</title>
        <authorList>
            <person name="Ahmed N."/>
            <person name="Deming C."/>
            <person name="Conlan S."/>
            <person name="Segre J."/>
        </authorList>
    </citation>
    <scope>NUCLEOTIDE SEQUENCE [LARGE SCALE GENOMIC DNA]</scope>
    <source>
        <strain evidence="4 6">CTNIH19</strain>
    </source>
</reference>
<evidence type="ECO:0000313" key="6">
    <source>
        <dbReference type="Proteomes" id="UP001185631"/>
    </source>
</evidence>
<organism evidence="3 5">
    <name type="scientific">Corynebacterium curieae</name>
    <dbReference type="NCBI Taxonomy" id="2913500"/>
    <lineage>
        <taxon>Bacteria</taxon>
        <taxon>Bacillati</taxon>
        <taxon>Actinomycetota</taxon>
        <taxon>Actinomycetes</taxon>
        <taxon>Mycobacteriales</taxon>
        <taxon>Corynebacteriaceae</taxon>
        <taxon>Corynebacterium</taxon>
    </lineage>
</organism>
<evidence type="ECO:0000256" key="1">
    <source>
        <dbReference type="SAM" id="MobiDB-lite"/>
    </source>
</evidence>
<gene>
    <name evidence="3" type="ORF">L8V01_06125</name>
    <name evidence="4" type="ORF">RAE13_02120</name>
</gene>
<comment type="caution">
    <text evidence="3">The sequence shown here is derived from an EMBL/GenBank/DDBJ whole genome shotgun (WGS) entry which is preliminary data.</text>
</comment>
<feature type="transmembrane region" description="Helical" evidence="2">
    <location>
        <begin position="86"/>
        <end position="108"/>
    </location>
</feature>
<evidence type="ECO:0000313" key="4">
    <source>
        <dbReference type="EMBL" id="MDV2423211.1"/>
    </source>
</evidence>
<feature type="transmembrane region" description="Helical" evidence="2">
    <location>
        <begin position="141"/>
        <end position="160"/>
    </location>
</feature>
<accession>A0A9X3RS27</accession>
<dbReference type="EMBL" id="JAKMUU010000003">
    <property type="protein sequence ID" value="MCZ9307055.1"/>
    <property type="molecule type" value="Genomic_DNA"/>
</dbReference>
<protein>
    <submittedName>
        <fullName evidence="3">Uncharacterized protein</fullName>
    </submittedName>
</protein>
<name>A0A9X3RS27_9CORY</name>
<sequence length="171" mass="17922">MSKQRKKQVNNKQSAGTTPPVRGAERQKSVNGQASAQGAPQPVRVAAGLAVVQSIVVICFGIFLIVRELTGAENDSMVSDSGSGSFVGLGTALFIFIVFGFVIVGAWAMVKGKRWGRGAIILVELILAASSFQMFSGGSPLLGAVTLLSAALVIFLLMFVRSSTEWAAANF</sequence>
<reference evidence="3" key="1">
    <citation type="submission" date="2022-02" db="EMBL/GenBank/DDBJ databases">
        <title>Corynebacterium sp. from urogenital microbiome.</title>
        <authorList>
            <person name="Cappelli E.A."/>
            <person name="Ribeiro T.G."/>
            <person name="Peixe L."/>
        </authorList>
    </citation>
    <scope>NUCLEOTIDE SEQUENCE</scope>
    <source>
        <strain evidence="3">C8Ua_181</strain>
    </source>
</reference>
<proteinExistence type="predicted"/>